<feature type="transmembrane region" description="Helical" evidence="6">
    <location>
        <begin position="29"/>
        <end position="47"/>
    </location>
</feature>
<evidence type="ECO:0000256" key="3">
    <source>
        <dbReference type="ARBA" id="ARBA00022692"/>
    </source>
</evidence>
<evidence type="ECO:0000256" key="2">
    <source>
        <dbReference type="ARBA" id="ARBA00009773"/>
    </source>
</evidence>
<comment type="subcellular location">
    <subcellularLocation>
        <location evidence="1">Membrane</location>
        <topology evidence="1">Multi-pass membrane protein</topology>
    </subcellularLocation>
</comment>
<proteinExistence type="inferred from homology"/>
<organism evidence="7">
    <name type="scientific">marine sediment metagenome</name>
    <dbReference type="NCBI Taxonomy" id="412755"/>
    <lineage>
        <taxon>unclassified sequences</taxon>
        <taxon>metagenomes</taxon>
        <taxon>ecological metagenomes</taxon>
    </lineage>
</organism>
<dbReference type="GO" id="GO:0016020">
    <property type="term" value="C:membrane"/>
    <property type="evidence" value="ECO:0007669"/>
    <property type="project" value="UniProtKB-SubCell"/>
</dbReference>
<feature type="transmembrane region" description="Helical" evidence="6">
    <location>
        <begin position="7"/>
        <end position="23"/>
    </location>
</feature>
<keyword evidence="3 6" id="KW-0812">Transmembrane</keyword>
<reference evidence="7" key="1">
    <citation type="journal article" date="2015" name="Nature">
        <title>Complex archaea that bridge the gap between prokaryotes and eukaryotes.</title>
        <authorList>
            <person name="Spang A."/>
            <person name="Saw J.H."/>
            <person name="Jorgensen S.L."/>
            <person name="Zaremba-Niedzwiedzka K."/>
            <person name="Martijn J."/>
            <person name="Lind A.E."/>
            <person name="van Eijk R."/>
            <person name="Schleper C."/>
            <person name="Guy L."/>
            <person name="Ettema T.J."/>
        </authorList>
    </citation>
    <scope>NUCLEOTIDE SEQUENCE</scope>
</reference>
<feature type="transmembrane region" description="Helical" evidence="6">
    <location>
        <begin position="284"/>
        <end position="304"/>
    </location>
</feature>
<feature type="transmembrane region" description="Helical" evidence="6">
    <location>
        <begin position="257"/>
        <end position="278"/>
    </location>
</feature>
<evidence type="ECO:0000256" key="6">
    <source>
        <dbReference type="SAM" id="Phobius"/>
    </source>
</evidence>
<comment type="caution">
    <text evidence="7">The sequence shown here is derived from an EMBL/GenBank/DDBJ whole genome shotgun (WGS) entry which is preliminary data.</text>
</comment>
<evidence type="ECO:0000256" key="5">
    <source>
        <dbReference type="ARBA" id="ARBA00023136"/>
    </source>
</evidence>
<feature type="transmembrane region" description="Helical" evidence="6">
    <location>
        <begin position="222"/>
        <end position="245"/>
    </location>
</feature>
<dbReference type="PANTHER" id="PTHR21716:SF64">
    <property type="entry name" value="AI-2 TRANSPORT PROTEIN TQSA"/>
    <property type="match status" value="1"/>
</dbReference>
<protein>
    <recommendedName>
        <fullName evidence="8">AI-2E family transporter</fullName>
    </recommendedName>
</protein>
<gene>
    <name evidence="7" type="ORF">LCGC14_0888920</name>
</gene>
<dbReference type="GO" id="GO:0055085">
    <property type="term" value="P:transmembrane transport"/>
    <property type="evidence" value="ECO:0007669"/>
    <property type="project" value="TreeGrafter"/>
</dbReference>
<evidence type="ECO:0000256" key="4">
    <source>
        <dbReference type="ARBA" id="ARBA00022989"/>
    </source>
</evidence>
<dbReference type="Pfam" id="PF01594">
    <property type="entry name" value="AI-2E_transport"/>
    <property type="match status" value="1"/>
</dbReference>
<keyword evidence="5 6" id="KW-0472">Membrane</keyword>
<feature type="transmembrane region" description="Helical" evidence="6">
    <location>
        <begin position="195"/>
        <end position="216"/>
    </location>
</feature>
<accession>A0A0F9PKK4</accession>
<name>A0A0F9PKK4_9ZZZZ</name>
<dbReference type="EMBL" id="LAZR01002835">
    <property type="protein sequence ID" value="KKN25037.1"/>
    <property type="molecule type" value="Genomic_DNA"/>
</dbReference>
<evidence type="ECO:0000256" key="1">
    <source>
        <dbReference type="ARBA" id="ARBA00004141"/>
    </source>
</evidence>
<evidence type="ECO:0008006" key="8">
    <source>
        <dbReference type="Google" id="ProtNLM"/>
    </source>
</evidence>
<comment type="similarity">
    <text evidence="2">Belongs to the autoinducer-2 exporter (AI-2E) (TC 2.A.86) family.</text>
</comment>
<dbReference type="AlphaFoldDB" id="A0A0F9PKK4"/>
<dbReference type="PANTHER" id="PTHR21716">
    <property type="entry name" value="TRANSMEMBRANE PROTEIN"/>
    <property type="match status" value="1"/>
</dbReference>
<feature type="transmembrane region" description="Helical" evidence="6">
    <location>
        <begin position="59"/>
        <end position="80"/>
    </location>
</feature>
<sequence length="340" mass="37870">MQGNKVIAAALIIIVIFFAGVVLKEAKPVLFPFFLAIFLSFILSPILDFLTRMKIPRAVSILFIIITSFFIIYLLGLLFYSSGKTFASEFPKYGHKISSILSSIQEQLKISFPKWETVNLFGQIDINKIGGFLLSSIGPFFSFIANLFLVFIFIIFILAGRGNIKAKVEKSFSKERSSQIIDVIQKIDTQIQKYLAIKTIVSLVTGILSTVVLMIFGVDFAIVFGFFIFILNYIPNIGSLIATALPLTIAVFQFETLWPAFWILIILGLIQMTIGNFIEPRVMGQGLGLSTLVVLFFLFFWGWLWGIPGMILAVPTAATIKIVCDNIPPLSFVGELMSKG</sequence>
<dbReference type="InterPro" id="IPR002549">
    <property type="entry name" value="AI-2E-like"/>
</dbReference>
<evidence type="ECO:0000313" key="7">
    <source>
        <dbReference type="EMBL" id="KKN25037.1"/>
    </source>
</evidence>
<keyword evidence="4 6" id="KW-1133">Transmembrane helix</keyword>
<feature type="transmembrane region" description="Helical" evidence="6">
    <location>
        <begin position="140"/>
        <end position="160"/>
    </location>
</feature>